<gene>
    <name evidence="2" type="ORF">Pla123a_44950</name>
</gene>
<comment type="caution">
    <text evidence="2">The sequence shown here is derived from an EMBL/GenBank/DDBJ whole genome shotgun (WGS) entry which is preliminary data.</text>
</comment>
<protein>
    <submittedName>
        <fullName evidence="2">Phosphate-selective porin O and P</fullName>
    </submittedName>
</protein>
<dbReference type="Proteomes" id="UP000318478">
    <property type="component" value="Unassembled WGS sequence"/>
</dbReference>
<dbReference type="AlphaFoldDB" id="A0A5C5XU93"/>
<dbReference type="EMBL" id="SJPO01000014">
    <property type="protein sequence ID" value="TWT66797.1"/>
    <property type="molecule type" value="Genomic_DNA"/>
</dbReference>
<evidence type="ECO:0000256" key="1">
    <source>
        <dbReference type="SAM" id="SignalP"/>
    </source>
</evidence>
<name>A0A5C5XU93_9BACT</name>
<dbReference type="RefSeq" id="WP_231956595.1">
    <property type="nucleotide sequence ID" value="NZ_SJPO01000014.1"/>
</dbReference>
<keyword evidence="1" id="KW-0732">Signal</keyword>
<proteinExistence type="predicted"/>
<dbReference type="InterPro" id="IPR023614">
    <property type="entry name" value="Porin_dom_sf"/>
</dbReference>
<accession>A0A5C5XU93</accession>
<keyword evidence="3" id="KW-1185">Reference proteome</keyword>
<evidence type="ECO:0000313" key="2">
    <source>
        <dbReference type="EMBL" id="TWT66797.1"/>
    </source>
</evidence>
<sequence precursor="true">MPVISSPRRFRTPAVLVLSLLTAAAWSQPADVLPLPPIEAAEAALSAACEPAPCEWLAAGPGDWQEGPDFELGVQFDKGLFIRSTDLQERPYALYIGGRLQLRYTGFARDLPAWTDSAGVTRPVRNRSEFDSERMRLNISGTAVLPELRYYLIFDGDSDGASEVDQLAYYAAYEFAEGLEVAIGRWKVAACRQWLLSSRFQRMVDRSLASEYFRPAFSDGVYLWGDIGDFCHHEWSLTNGLRTSQHPSFSLDDGFCAAGAISFDPWGPFGNGDADYACHASPVLRYGASLALSKSSDRSDAGFPLGDDSFLRLSDGTLLSQVGALAPGVRVLGVETLVASFDAGLKWRGWSVNGEYFLRSLHDFRADGALGVGSLYDYGYHAEVGCFLIPRRLDVNARLSQVSGMMGDSYERSGGLNWYWGDGRDDRINKLSLDVTDVVRSAVSSSGADLLPGDDGLLVRAQVQIGF</sequence>
<reference evidence="2 3" key="1">
    <citation type="submission" date="2019-02" db="EMBL/GenBank/DDBJ databases">
        <title>Deep-cultivation of Planctomycetes and their phenomic and genomic characterization uncovers novel biology.</title>
        <authorList>
            <person name="Wiegand S."/>
            <person name="Jogler M."/>
            <person name="Boedeker C."/>
            <person name="Pinto D."/>
            <person name="Vollmers J."/>
            <person name="Rivas-Marin E."/>
            <person name="Kohn T."/>
            <person name="Peeters S.H."/>
            <person name="Heuer A."/>
            <person name="Rast P."/>
            <person name="Oberbeckmann S."/>
            <person name="Bunk B."/>
            <person name="Jeske O."/>
            <person name="Meyerdierks A."/>
            <person name="Storesund J.E."/>
            <person name="Kallscheuer N."/>
            <person name="Luecker S."/>
            <person name="Lage O.M."/>
            <person name="Pohl T."/>
            <person name="Merkel B.J."/>
            <person name="Hornburger P."/>
            <person name="Mueller R.-W."/>
            <person name="Bruemmer F."/>
            <person name="Labrenz M."/>
            <person name="Spormann A.M."/>
            <person name="Op Den Camp H."/>
            <person name="Overmann J."/>
            <person name="Amann R."/>
            <person name="Jetten M.S.M."/>
            <person name="Mascher T."/>
            <person name="Medema M.H."/>
            <person name="Devos D.P."/>
            <person name="Kaster A.-K."/>
            <person name="Ovreas L."/>
            <person name="Rohde M."/>
            <person name="Galperin M.Y."/>
            <person name="Jogler C."/>
        </authorList>
    </citation>
    <scope>NUCLEOTIDE SEQUENCE [LARGE SCALE GENOMIC DNA]</scope>
    <source>
        <strain evidence="2 3">Pla123a</strain>
    </source>
</reference>
<organism evidence="2 3">
    <name type="scientific">Posidoniimonas polymericola</name>
    <dbReference type="NCBI Taxonomy" id="2528002"/>
    <lineage>
        <taxon>Bacteria</taxon>
        <taxon>Pseudomonadati</taxon>
        <taxon>Planctomycetota</taxon>
        <taxon>Planctomycetia</taxon>
        <taxon>Pirellulales</taxon>
        <taxon>Lacipirellulaceae</taxon>
        <taxon>Posidoniimonas</taxon>
    </lineage>
</organism>
<feature type="signal peptide" evidence="1">
    <location>
        <begin position="1"/>
        <end position="27"/>
    </location>
</feature>
<feature type="chain" id="PRO_5023004035" evidence="1">
    <location>
        <begin position="28"/>
        <end position="467"/>
    </location>
</feature>
<dbReference type="Gene3D" id="2.40.160.10">
    <property type="entry name" value="Porin"/>
    <property type="match status" value="1"/>
</dbReference>
<evidence type="ECO:0000313" key="3">
    <source>
        <dbReference type="Proteomes" id="UP000318478"/>
    </source>
</evidence>